<dbReference type="RefSeq" id="WP_002711739.1">
    <property type="nucleotide sequence ID" value="NZ_KB375281.1"/>
</dbReference>
<dbReference type="OrthoDB" id="8256189at2"/>
<protein>
    <recommendedName>
        <fullName evidence="5">SPOR domain-containing protein</fullName>
    </recommendedName>
</protein>
<feature type="compositionally biased region" description="Basic and acidic residues" evidence="1">
    <location>
        <begin position="337"/>
        <end position="346"/>
    </location>
</feature>
<proteinExistence type="predicted"/>
<feature type="compositionally biased region" description="Pro residues" evidence="1">
    <location>
        <begin position="191"/>
        <end position="201"/>
    </location>
</feature>
<feature type="region of interest" description="Disordered" evidence="1">
    <location>
        <begin position="167"/>
        <end position="220"/>
    </location>
</feature>
<keyword evidence="2" id="KW-0812">Transmembrane</keyword>
<evidence type="ECO:0000313" key="3">
    <source>
        <dbReference type="EMBL" id="EKS40422.1"/>
    </source>
</evidence>
<keyword evidence="2" id="KW-0472">Membrane</keyword>
<accession>K8PCQ9</accession>
<dbReference type="Proteomes" id="UP000001095">
    <property type="component" value="Unassembled WGS sequence"/>
</dbReference>
<name>K8PCQ9_9BRAD</name>
<evidence type="ECO:0000256" key="1">
    <source>
        <dbReference type="SAM" id="MobiDB-lite"/>
    </source>
</evidence>
<keyword evidence="2" id="KW-1133">Transmembrane helix</keyword>
<reference evidence="3 4" key="1">
    <citation type="submission" date="2012-04" db="EMBL/GenBank/DDBJ databases">
        <title>The Genome Sequence of Afipia clevelandensis ATCC 49720.</title>
        <authorList>
            <consortium name="The Broad Institute Genome Sequencing Platform"/>
            <person name="Earl A."/>
            <person name="Ward D."/>
            <person name="Feldgarden M."/>
            <person name="Gevers D."/>
            <person name="Huys G."/>
            <person name="Walker B."/>
            <person name="Young S.K."/>
            <person name="Zeng Q."/>
            <person name="Gargeya S."/>
            <person name="Fitzgerald M."/>
            <person name="Haas B."/>
            <person name="Abouelleil A."/>
            <person name="Alvarado L."/>
            <person name="Arachchi H.M."/>
            <person name="Berlin A."/>
            <person name="Chapman S.B."/>
            <person name="Goldberg J."/>
            <person name="Griggs A."/>
            <person name="Gujja S."/>
            <person name="Hansen M."/>
            <person name="Howarth C."/>
            <person name="Imamovic A."/>
            <person name="Larimer J."/>
            <person name="McCowen C."/>
            <person name="Montmayeur A."/>
            <person name="Murphy C."/>
            <person name="Neiman D."/>
            <person name="Pearson M."/>
            <person name="Priest M."/>
            <person name="Roberts A."/>
            <person name="Saif S."/>
            <person name="Shea T."/>
            <person name="Sisk P."/>
            <person name="Sykes S."/>
            <person name="Wortman J."/>
            <person name="Nusbaum C."/>
            <person name="Birren B."/>
        </authorList>
    </citation>
    <scope>NUCLEOTIDE SEQUENCE [LARGE SCALE GENOMIC DNA]</scope>
    <source>
        <strain evidence="3 4">ATCC 49720</strain>
    </source>
</reference>
<dbReference type="AlphaFoldDB" id="K8PCQ9"/>
<keyword evidence="4" id="KW-1185">Reference proteome</keyword>
<feature type="compositionally biased region" description="Basic and acidic residues" evidence="1">
    <location>
        <begin position="355"/>
        <end position="366"/>
    </location>
</feature>
<evidence type="ECO:0000256" key="2">
    <source>
        <dbReference type="SAM" id="Phobius"/>
    </source>
</evidence>
<evidence type="ECO:0000313" key="4">
    <source>
        <dbReference type="Proteomes" id="UP000001095"/>
    </source>
</evidence>
<dbReference type="EMBL" id="AGWY01000003">
    <property type="protein sequence ID" value="EKS40422.1"/>
    <property type="molecule type" value="Genomic_DNA"/>
</dbReference>
<organism evidence="3 4">
    <name type="scientific">Afipia clevelandensis ATCC 49720</name>
    <dbReference type="NCBI Taxonomy" id="883079"/>
    <lineage>
        <taxon>Bacteria</taxon>
        <taxon>Pseudomonadati</taxon>
        <taxon>Pseudomonadota</taxon>
        <taxon>Alphaproteobacteria</taxon>
        <taxon>Hyphomicrobiales</taxon>
        <taxon>Nitrobacteraceae</taxon>
        <taxon>Afipia</taxon>
    </lineage>
</organism>
<feature type="transmembrane region" description="Helical" evidence="2">
    <location>
        <begin position="39"/>
        <end position="57"/>
    </location>
</feature>
<comment type="caution">
    <text evidence="3">The sequence shown here is derived from an EMBL/GenBank/DDBJ whole genome shotgun (WGS) entry which is preliminary data.</text>
</comment>
<feature type="region of interest" description="Disordered" evidence="1">
    <location>
        <begin position="331"/>
        <end position="377"/>
    </location>
</feature>
<dbReference type="HOGENOM" id="CLU_586186_0_0_5"/>
<evidence type="ECO:0008006" key="5">
    <source>
        <dbReference type="Google" id="ProtNLM"/>
    </source>
</evidence>
<gene>
    <name evidence="3" type="ORF">HMPREF9696_00873</name>
</gene>
<dbReference type="PATRIC" id="fig|883079.3.peg.893"/>
<sequence>MTKDGNQFRDDLADDDGAGWITRFLAEEDEFDGRSMWRLASWGVGSVGVLIIAIMATRSPAAINRDQLASAELARQSQQVQWIAKESQNKARELAAAVATLNGDRDRLYARVTVLEQGLDSVTGALAKPSAAALPPIPVAAPALVQAAVSTPPFDPEQIGPSRPIEAKAEAKAVPSAPPPRVAPVSTAAPAPAPAPSPTPAKPVEQKAETPPPEPAPTVTAAIPASEPVTAESQPANIVRKTEFGVDLGGAKSIEGLRAVWRGALKVYAKQLEPLQPVIVVRERHDGLGMQLRLVAGPLSDAAEAARLCAGFLTESNRPCETAVYEGQRLSMVSEQPEAKQPEARPHRSKRKSRQRTEAAPEERPKPSAFSSFFGNR</sequence>